<organism evidence="2 3">
    <name type="scientific">Vibrio sagamiensis NBRC 104589</name>
    <dbReference type="NCBI Taxonomy" id="1219064"/>
    <lineage>
        <taxon>Bacteria</taxon>
        <taxon>Pseudomonadati</taxon>
        <taxon>Pseudomonadota</taxon>
        <taxon>Gammaproteobacteria</taxon>
        <taxon>Vibrionales</taxon>
        <taxon>Vibrionaceae</taxon>
        <taxon>Vibrio</taxon>
    </lineage>
</organism>
<reference evidence="2 3" key="1">
    <citation type="submission" date="2019-07" db="EMBL/GenBank/DDBJ databases">
        <title>Whole genome shotgun sequence of Vibrio sagamiensis NBRC 104589.</title>
        <authorList>
            <person name="Hosoyama A."/>
            <person name="Uohara A."/>
            <person name="Ohji S."/>
            <person name="Ichikawa N."/>
        </authorList>
    </citation>
    <scope>NUCLEOTIDE SEQUENCE [LARGE SCALE GENOMIC DNA]</scope>
    <source>
        <strain evidence="2 3">NBRC 104589</strain>
    </source>
</reference>
<dbReference type="OrthoDB" id="9808421at2"/>
<evidence type="ECO:0000313" key="2">
    <source>
        <dbReference type="EMBL" id="GEM75310.1"/>
    </source>
</evidence>
<evidence type="ECO:0000259" key="1">
    <source>
        <dbReference type="Pfam" id="PF22461"/>
    </source>
</evidence>
<dbReference type="InterPro" id="IPR054765">
    <property type="entry name" value="SLBB_dom"/>
</dbReference>
<feature type="domain" description="SLBB" evidence="1">
    <location>
        <begin position="26"/>
        <end position="110"/>
    </location>
</feature>
<dbReference type="AlphaFoldDB" id="A0A511QDC6"/>
<dbReference type="Gene3D" id="3.10.560.10">
    <property type="entry name" value="Outer membrane lipoprotein wza domain like"/>
    <property type="match status" value="2"/>
</dbReference>
<name>A0A511QDC6_9VIBR</name>
<protein>
    <recommendedName>
        <fullName evidence="1">SLBB domain-containing protein</fullName>
    </recommendedName>
</protein>
<dbReference type="Pfam" id="PF22461">
    <property type="entry name" value="SLBB_2"/>
    <property type="match status" value="1"/>
</dbReference>
<proteinExistence type="predicted"/>
<evidence type="ECO:0000313" key="3">
    <source>
        <dbReference type="Proteomes" id="UP000321922"/>
    </source>
</evidence>
<gene>
    <name evidence="2" type="ORF">VSA01S_14220</name>
</gene>
<accession>A0A511QDC6</accession>
<sequence>MKKGDLTENKLLNPGDIVHILRNDAQKVFVMGKVNDSKLLKIDRAGMSLTEALSHVERINQVSADTSGVFVIRRSKEKDVAADILQLNISDTAALVIGTEFDLNPYDIVYATAKILS</sequence>
<dbReference type="Proteomes" id="UP000321922">
    <property type="component" value="Unassembled WGS sequence"/>
</dbReference>
<dbReference type="EMBL" id="BJXJ01000011">
    <property type="protein sequence ID" value="GEM75310.1"/>
    <property type="molecule type" value="Genomic_DNA"/>
</dbReference>
<comment type="caution">
    <text evidence="2">The sequence shown here is derived from an EMBL/GenBank/DDBJ whole genome shotgun (WGS) entry which is preliminary data.</text>
</comment>
<keyword evidence="3" id="KW-1185">Reference proteome</keyword>